<feature type="compositionally biased region" description="Polar residues" evidence="2">
    <location>
        <begin position="353"/>
        <end position="363"/>
    </location>
</feature>
<feature type="region of interest" description="Disordered" evidence="2">
    <location>
        <begin position="1334"/>
        <end position="1360"/>
    </location>
</feature>
<feature type="region of interest" description="Disordered" evidence="2">
    <location>
        <begin position="219"/>
        <end position="280"/>
    </location>
</feature>
<feature type="compositionally biased region" description="Acidic residues" evidence="2">
    <location>
        <begin position="861"/>
        <end position="870"/>
    </location>
</feature>
<dbReference type="RefSeq" id="XP_017328711.2">
    <property type="nucleotide sequence ID" value="XM_017473222.3"/>
</dbReference>
<feature type="compositionally biased region" description="Polar residues" evidence="2">
    <location>
        <begin position="241"/>
        <end position="257"/>
    </location>
</feature>
<feature type="compositionally biased region" description="Basic and acidic residues" evidence="2">
    <location>
        <begin position="822"/>
        <end position="834"/>
    </location>
</feature>
<feature type="compositionally biased region" description="Basic and acidic residues" evidence="2">
    <location>
        <begin position="740"/>
        <end position="750"/>
    </location>
</feature>
<feature type="compositionally biased region" description="Basic and acidic residues" evidence="2">
    <location>
        <begin position="596"/>
        <end position="614"/>
    </location>
</feature>
<feature type="region of interest" description="Disordered" evidence="2">
    <location>
        <begin position="930"/>
        <end position="949"/>
    </location>
</feature>
<feature type="compositionally biased region" description="Acidic residues" evidence="2">
    <location>
        <begin position="674"/>
        <end position="686"/>
    </location>
</feature>
<feature type="region of interest" description="Disordered" evidence="2">
    <location>
        <begin position="186"/>
        <end position="207"/>
    </location>
</feature>
<feature type="compositionally biased region" description="Low complexity" evidence="2">
    <location>
        <begin position="1192"/>
        <end position="1201"/>
    </location>
</feature>
<feature type="compositionally biased region" description="Polar residues" evidence="2">
    <location>
        <begin position="556"/>
        <end position="566"/>
    </location>
</feature>
<evidence type="ECO:0000313" key="3">
    <source>
        <dbReference type="Proteomes" id="UP000221080"/>
    </source>
</evidence>
<feature type="compositionally biased region" description="Acidic residues" evidence="2">
    <location>
        <begin position="838"/>
        <end position="852"/>
    </location>
</feature>
<feature type="region of interest" description="Disordered" evidence="2">
    <location>
        <begin position="17"/>
        <end position="39"/>
    </location>
</feature>
<protein>
    <submittedName>
        <fullName evidence="4">Uncharacterized protein si:ch73-140j24.4</fullName>
    </submittedName>
</protein>
<feature type="compositionally biased region" description="Polar residues" evidence="2">
    <location>
        <begin position="186"/>
        <end position="198"/>
    </location>
</feature>
<gene>
    <name evidence="4" type="primary">si:ch73-140j24.4</name>
</gene>
<organism evidence="3 4">
    <name type="scientific">Ictalurus punctatus</name>
    <name type="common">Channel catfish</name>
    <name type="synonym">Silurus punctatus</name>
    <dbReference type="NCBI Taxonomy" id="7998"/>
    <lineage>
        <taxon>Eukaryota</taxon>
        <taxon>Metazoa</taxon>
        <taxon>Chordata</taxon>
        <taxon>Craniata</taxon>
        <taxon>Vertebrata</taxon>
        <taxon>Euteleostomi</taxon>
        <taxon>Actinopterygii</taxon>
        <taxon>Neopterygii</taxon>
        <taxon>Teleostei</taxon>
        <taxon>Ostariophysi</taxon>
        <taxon>Siluriformes</taxon>
        <taxon>Ictaluridae</taxon>
        <taxon>Ictalurus</taxon>
    </lineage>
</organism>
<keyword evidence="1" id="KW-0175">Coiled coil</keyword>
<reference evidence="3" key="1">
    <citation type="journal article" date="2016" name="Nat. Commun.">
        <title>The channel catfish genome sequence provides insights into the evolution of scale formation in teleosts.</title>
        <authorList>
            <person name="Liu Z."/>
            <person name="Liu S."/>
            <person name="Yao J."/>
            <person name="Bao L."/>
            <person name="Zhang J."/>
            <person name="Li Y."/>
            <person name="Jiang C."/>
            <person name="Sun L."/>
            <person name="Wang R."/>
            <person name="Zhang Y."/>
            <person name="Zhou T."/>
            <person name="Zeng Q."/>
            <person name="Fu Q."/>
            <person name="Gao S."/>
            <person name="Li N."/>
            <person name="Koren S."/>
            <person name="Jiang Y."/>
            <person name="Zimin A."/>
            <person name="Xu P."/>
            <person name="Phillippy A.M."/>
            <person name="Geng X."/>
            <person name="Song L."/>
            <person name="Sun F."/>
            <person name="Li C."/>
            <person name="Wang X."/>
            <person name="Chen A."/>
            <person name="Jin Y."/>
            <person name="Yuan Z."/>
            <person name="Yang Y."/>
            <person name="Tan S."/>
            <person name="Peatman E."/>
            <person name="Lu J."/>
            <person name="Qin Z."/>
            <person name="Dunham R."/>
            <person name="Li Z."/>
            <person name="Sonstegard T."/>
            <person name="Feng J."/>
            <person name="Danzmann R.G."/>
            <person name="Schroeder S."/>
            <person name="Scheffler B."/>
            <person name="Duke M.V."/>
            <person name="Ballard L."/>
            <person name="Kucuktas H."/>
            <person name="Kaltenboeck L."/>
            <person name="Liu H."/>
            <person name="Armbruster J."/>
            <person name="Xie Y."/>
            <person name="Kirby M.L."/>
            <person name="Tian Y."/>
            <person name="Flanagan M.E."/>
            <person name="Mu W."/>
            <person name="Waldbieser G.C."/>
        </authorList>
    </citation>
    <scope>NUCLEOTIDE SEQUENCE [LARGE SCALE GENOMIC DNA]</scope>
    <source>
        <strain evidence="3">SDA103</strain>
    </source>
</reference>
<feature type="compositionally biased region" description="Basic and acidic residues" evidence="2">
    <location>
        <begin position="1336"/>
        <end position="1360"/>
    </location>
</feature>
<feature type="compositionally biased region" description="Basic and acidic residues" evidence="2">
    <location>
        <begin position="621"/>
        <end position="635"/>
    </location>
</feature>
<feature type="region of interest" description="Disordered" evidence="2">
    <location>
        <begin position="1058"/>
        <end position="1080"/>
    </location>
</feature>
<feature type="compositionally biased region" description="Acidic residues" evidence="2">
    <location>
        <begin position="778"/>
        <end position="788"/>
    </location>
</feature>
<dbReference type="GeneID" id="108268325"/>
<feature type="region of interest" description="Disordered" evidence="2">
    <location>
        <begin position="533"/>
        <end position="911"/>
    </location>
</feature>
<sequence length="1360" mass="150584">MMRFLLDCLRPGRQRAGCGRENSVEIPTKERDPGNENELKDMEDVVAMEEGALQRDRAQCRDSQQDLESLAKRRAQLKEEIERIQEQRKQEGQLLLSLQEEQEELEQRVQEYDGELKRAKEELQRLQEEISSTRARVEEVHGRIGPLKHCIGETYTEITEAKQRLGELITEMIAIETCAPEITSQQATESLNVTANGSSREEDEDAEVHCRLDEKALKHCSVENEPSEQEHEDGPEKLQRSAENLKSSGSSSFTEITLTEFKEEDASPRSITSQHTGSADLEEEDFEIVQSLMSKPVHQTASKEFDFFHPDPFVDYDVFGDERFPKVDMTEFLSGDPFKGSDPFACDNLFSDVENSPFPQDSPISEEGNAKESNPLTLSPESASKEDPADISNVAHIPASSKCSQSIDSGMFEQNIPEFAESDQHVSYTDVCPQVGIEITVTQDLDTIGNELDLPAIPKIEDGGHFDPIGCEHNDIQDSESSSTVESSFDGDFGIAEDHPEEEPEVEAGPSYVKRNQALYGLQRIDTSSYTSFPLSPDAYDPEPFPVSSDVDEKPSSFSSDHNTVTEIKPEMELIEDTENVSPHIDPGSPSPPNQEIHDVKREPCSLELKEDHFSNTNDATHNEEPSDSDDHKFGDIYFFTVRLDPGSSDTSPVSPEVSEKKKSEAENASPESVDMDEFDYAAPEDENPKQCSFKDYPEESFDREEAEVRSEQPSISPEPNEPTESEAEDSHSSPVSPEVSEKKKSEAEHASPGSVDMDEFDYAAPEDEDLKQCSFEDYPEESFDREEAEVRTEQPSISPEPNEPIESEAEDPYSSPVSPEVSEKKKSEAEHASPEFVDMDEFDYAAPEDEDPKQYRFQDYPEESFDREEAEVRSEQPSISPEPNEPIESEAKDPHSSPVSPEAKHQSPGLDHFECNIFDLECNSVFNPRSENKENADLDSTVDTNSESCNTEPVVQYLISPVSGDTGMFATDGYKLCARNPFSFDVGSIDHCEDTERNPEPPNSETCVINESGSSETSLQSLVLLDPVLIGNPIHAFDAKNPNTDSGRLDSGYHEFGGLDPFSPAPTDSRPESTEMGPGSVTENLEIVVPNPTNLDVHVSDPFSPESSDTTIFDSEPEICNPATNDGITNDSGLGCTGSSDVLAESFSGSEFDSFDPFSPMPHLTGSNYAHSNMDILVPGSVQDDSRSYGDYRSSSWDSGVSQSPQLHCDSAPNRADPLLPLEANLVSPDTQSLSYSSSYSTTDFIFQSDSSTFTDIGSFSPKVEKITVQDKNSTVSVTAMEDLAEIDFFCSELSKMVASRSSDSVQQSVTEMLFGSNPDTAKFYPWDLENSSTDIKETSSPEVDFGHTPDEAEKPSLL</sequence>
<dbReference type="AlphaFoldDB" id="A0A2D0REZ8"/>
<accession>A0A2D0REZ8</accession>
<dbReference type="STRING" id="7998.ENSIPUP00000016243"/>
<feature type="compositionally biased region" description="Polar residues" evidence="2">
    <location>
        <begin position="371"/>
        <end position="382"/>
    </location>
</feature>
<evidence type="ECO:0000256" key="2">
    <source>
        <dbReference type="SAM" id="MobiDB-lite"/>
    </source>
</evidence>
<feature type="compositionally biased region" description="Acidic residues" evidence="2">
    <location>
        <begin position="757"/>
        <end position="770"/>
    </location>
</feature>
<proteinExistence type="predicted"/>
<dbReference type="OrthoDB" id="8737069at2759"/>
<evidence type="ECO:0000256" key="1">
    <source>
        <dbReference type="SAM" id="Coils"/>
    </source>
</evidence>
<reference evidence="4" key="2">
    <citation type="submission" date="2025-08" db="UniProtKB">
        <authorList>
            <consortium name="RefSeq"/>
        </authorList>
    </citation>
    <scope>IDENTIFICATION</scope>
    <source>
        <tissue evidence="4">Blood</tissue>
    </source>
</reference>
<feature type="region of interest" description="Disordered" evidence="2">
    <location>
        <begin position="350"/>
        <end position="388"/>
    </location>
</feature>
<feature type="coiled-coil region" evidence="1">
    <location>
        <begin position="53"/>
        <end position="143"/>
    </location>
</feature>
<feature type="region of interest" description="Disordered" evidence="2">
    <location>
        <begin position="1182"/>
        <end position="1216"/>
    </location>
</feature>
<feature type="compositionally biased region" description="Basic and acidic residues" evidence="2">
    <location>
        <begin position="27"/>
        <end position="39"/>
    </location>
</feature>
<dbReference type="Gene3D" id="1.20.5.340">
    <property type="match status" value="1"/>
</dbReference>
<keyword evidence="3" id="KW-1185">Reference proteome</keyword>
<name>A0A2D0REZ8_ICTPU</name>
<feature type="compositionally biased region" description="Basic and acidic residues" evidence="2">
    <location>
        <begin position="219"/>
        <end position="240"/>
    </location>
</feature>
<dbReference type="Proteomes" id="UP000221080">
    <property type="component" value="Chromosome 7"/>
</dbReference>
<evidence type="ECO:0000313" key="4">
    <source>
        <dbReference type="RefSeq" id="XP_017328711.2"/>
    </source>
</evidence>
<dbReference type="KEGG" id="ipu:108268325"/>